<keyword evidence="1" id="KW-0472">Membrane</keyword>
<organism evidence="2 3">
    <name type="scientific">Nonomuraea guangzhouensis</name>
    <dbReference type="NCBI Taxonomy" id="1291555"/>
    <lineage>
        <taxon>Bacteria</taxon>
        <taxon>Bacillati</taxon>
        <taxon>Actinomycetota</taxon>
        <taxon>Actinomycetes</taxon>
        <taxon>Streptosporangiales</taxon>
        <taxon>Streptosporangiaceae</taxon>
        <taxon>Nonomuraea</taxon>
    </lineage>
</organism>
<dbReference type="Proteomes" id="UP001597097">
    <property type="component" value="Unassembled WGS sequence"/>
</dbReference>
<dbReference type="EMBL" id="JBHUCM010000044">
    <property type="protein sequence ID" value="MFD1544570.1"/>
    <property type="molecule type" value="Genomic_DNA"/>
</dbReference>
<keyword evidence="1" id="KW-0812">Transmembrane</keyword>
<keyword evidence="1" id="KW-1133">Transmembrane helix</keyword>
<protein>
    <submittedName>
        <fullName evidence="2">GlsB/YeaQ/YmgE family stress response membrane protein</fullName>
    </submittedName>
</protein>
<proteinExistence type="predicted"/>
<comment type="caution">
    <text evidence="2">The sequence shown here is derived from an EMBL/GenBank/DDBJ whole genome shotgun (WGS) entry which is preliminary data.</text>
</comment>
<evidence type="ECO:0000313" key="2">
    <source>
        <dbReference type="EMBL" id="MFD1544570.1"/>
    </source>
</evidence>
<evidence type="ECO:0000256" key="1">
    <source>
        <dbReference type="SAM" id="Phobius"/>
    </source>
</evidence>
<evidence type="ECO:0000313" key="3">
    <source>
        <dbReference type="Proteomes" id="UP001597097"/>
    </source>
</evidence>
<keyword evidence="3" id="KW-1185">Reference proteome</keyword>
<accession>A0ABW4GPW6</accession>
<name>A0ABW4GPW6_9ACTN</name>
<gene>
    <name evidence="2" type="ORF">ACFSJ0_46535</name>
</gene>
<reference evidence="3" key="1">
    <citation type="journal article" date="2019" name="Int. J. Syst. Evol. Microbiol.">
        <title>The Global Catalogue of Microorganisms (GCM) 10K type strain sequencing project: providing services to taxonomists for standard genome sequencing and annotation.</title>
        <authorList>
            <consortium name="The Broad Institute Genomics Platform"/>
            <consortium name="The Broad Institute Genome Sequencing Center for Infectious Disease"/>
            <person name="Wu L."/>
            <person name="Ma J."/>
        </authorList>
    </citation>
    <scope>NUCLEOTIDE SEQUENCE [LARGE SCALE GENOMIC DNA]</scope>
    <source>
        <strain evidence="3">CGMCC 1.15399</strain>
    </source>
</reference>
<sequence>MLFFLLGCVISGAIAGGLGRLILPGRQNIGLFATIAAGAVAAAVGTGIAYLLGFADKSILVFIVQIVLAVVCVAVVANASGKKTKS</sequence>
<dbReference type="RefSeq" id="WP_378625170.1">
    <property type="nucleotide sequence ID" value="NZ_JBHUCM010000044.1"/>
</dbReference>
<feature type="transmembrane region" description="Helical" evidence="1">
    <location>
        <begin position="59"/>
        <end position="80"/>
    </location>
</feature>
<feature type="transmembrane region" description="Helical" evidence="1">
    <location>
        <begin position="31"/>
        <end position="52"/>
    </location>
</feature>